<feature type="region of interest" description="Disordered" evidence="1">
    <location>
        <begin position="1"/>
        <end position="24"/>
    </location>
</feature>
<keyword evidence="3" id="KW-1185">Reference proteome</keyword>
<proteinExistence type="predicted"/>
<organism evidence="2 3">
    <name type="scientific">Melopsittacus undulatus</name>
    <name type="common">Budgerigar</name>
    <name type="synonym">Psittacus undulatus</name>
    <dbReference type="NCBI Taxonomy" id="13146"/>
    <lineage>
        <taxon>Eukaryota</taxon>
        <taxon>Metazoa</taxon>
        <taxon>Chordata</taxon>
        <taxon>Craniata</taxon>
        <taxon>Vertebrata</taxon>
        <taxon>Euteleostomi</taxon>
        <taxon>Archelosauria</taxon>
        <taxon>Archosauria</taxon>
        <taxon>Dinosauria</taxon>
        <taxon>Saurischia</taxon>
        <taxon>Theropoda</taxon>
        <taxon>Coelurosauria</taxon>
        <taxon>Aves</taxon>
        <taxon>Neognathae</taxon>
        <taxon>Neoaves</taxon>
        <taxon>Telluraves</taxon>
        <taxon>Australaves</taxon>
        <taxon>Psittaciformes</taxon>
        <taxon>Psittaculidae</taxon>
        <taxon>Melopsittacus</taxon>
    </lineage>
</organism>
<accession>A0A8V5GAD2</accession>
<reference evidence="2" key="3">
    <citation type="submission" date="2025-09" db="UniProtKB">
        <authorList>
            <consortium name="Ensembl"/>
        </authorList>
    </citation>
    <scope>IDENTIFICATION</scope>
</reference>
<dbReference type="Ensembl" id="ENSMUNT00000034580.1">
    <property type="protein sequence ID" value="ENSMUNP00000029632.1"/>
    <property type="gene ID" value="ENSMUNG00000021961.1"/>
</dbReference>
<dbReference type="AlphaFoldDB" id="A0A8V5GAD2"/>
<reference evidence="2" key="2">
    <citation type="submission" date="2025-08" db="UniProtKB">
        <authorList>
            <consortium name="Ensembl"/>
        </authorList>
    </citation>
    <scope>IDENTIFICATION</scope>
</reference>
<feature type="compositionally biased region" description="Basic and acidic residues" evidence="1">
    <location>
        <begin position="78"/>
        <end position="94"/>
    </location>
</feature>
<evidence type="ECO:0000313" key="2">
    <source>
        <dbReference type="Ensembl" id="ENSMUNP00000029632.1"/>
    </source>
</evidence>
<dbReference type="Proteomes" id="UP000694405">
    <property type="component" value="Unassembled WGS sequence"/>
</dbReference>
<protein>
    <submittedName>
        <fullName evidence="2">Uncharacterized protein</fullName>
    </submittedName>
</protein>
<sequence>MRRSERPGSGPGSNPGLRRSTESEVFDDGTNTFFCGCIGALGTAERSGLGPCWLMGIVPCVTETLRGNGAGAGAWSTRDGEGLRGVQDGEEKAQGDLMAPSD</sequence>
<reference evidence="2" key="1">
    <citation type="submission" date="2020-03" db="EMBL/GenBank/DDBJ databases">
        <title>Melopsittacus undulatus (budgerigar) genome, bMelUnd1, maternal haplotype with Z.</title>
        <authorList>
            <person name="Gedman G."/>
            <person name="Mountcastle J."/>
            <person name="Haase B."/>
            <person name="Formenti G."/>
            <person name="Wright T."/>
            <person name="Apodaca J."/>
            <person name="Pelan S."/>
            <person name="Chow W."/>
            <person name="Rhie A."/>
            <person name="Howe K."/>
            <person name="Fedrigo O."/>
            <person name="Jarvis E.D."/>
        </authorList>
    </citation>
    <scope>NUCLEOTIDE SEQUENCE [LARGE SCALE GENOMIC DNA]</scope>
</reference>
<evidence type="ECO:0000256" key="1">
    <source>
        <dbReference type="SAM" id="MobiDB-lite"/>
    </source>
</evidence>
<name>A0A8V5GAD2_MELUD</name>
<feature type="region of interest" description="Disordered" evidence="1">
    <location>
        <begin position="68"/>
        <end position="102"/>
    </location>
</feature>
<evidence type="ECO:0000313" key="3">
    <source>
        <dbReference type="Proteomes" id="UP000694405"/>
    </source>
</evidence>